<gene>
    <name evidence="7" type="ORF">OGH68_04035</name>
</gene>
<dbReference type="Pfam" id="PF04932">
    <property type="entry name" value="Wzy_C"/>
    <property type="match status" value="1"/>
</dbReference>
<dbReference type="GO" id="GO:0016874">
    <property type="term" value="F:ligase activity"/>
    <property type="evidence" value="ECO:0007669"/>
    <property type="project" value="UniProtKB-KW"/>
</dbReference>
<evidence type="ECO:0000313" key="7">
    <source>
        <dbReference type="EMBL" id="UYQ66381.1"/>
    </source>
</evidence>
<keyword evidence="7" id="KW-0436">Ligase</keyword>
<feature type="transmembrane region" description="Helical" evidence="5">
    <location>
        <begin position="281"/>
        <end position="300"/>
    </location>
</feature>
<evidence type="ECO:0000259" key="6">
    <source>
        <dbReference type="Pfam" id="PF04932"/>
    </source>
</evidence>
<organism evidence="7 8">
    <name type="scientific">Streptomyces peucetius</name>
    <dbReference type="NCBI Taxonomy" id="1950"/>
    <lineage>
        <taxon>Bacteria</taxon>
        <taxon>Bacillati</taxon>
        <taxon>Actinomycetota</taxon>
        <taxon>Actinomycetes</taxon>
        <taxon>Kitasatosporales</taxon>
        <taxon>Streptomycetaceae</taxon>
        <taxon>Streptomyces</taxon>
    </lineage>
</organism>
<dbReference type="EMBL" id="CP107567">
    <property type="protein sequence ID" value="UYQ66381.1"/>
    <property type="molecule type" value="Genomic_DNA"/>
</dbReference>
<proteinExistence type="predicted"/>
<dbReference type="PANTHER" id="PTHR37422">
    <property type="entry name" value="TEICHURONIC ACID BIOSYNTHESIS PROTEIN TUAE"/>
    <property type="match status" value="1"/>
</dbReference>
<keyword evidence="3 5" id="KW-1133">Transmembrane helix</keyword>
<comment type="subcellular location">
    <subcellularLocation>
        <location evidence="1">Membrane</location>
        <topology evidence="1">Multi-pass membrane protein</topology>
    </subcellularLocation>
</comment>
<protein>
    <submittedName>
        <fullName evidence="7">O-antigen ligase family protein</fullName>
    </submittedName>
</protein>
<evidence type="ECO:0000256" key="5">
    <source>
        <dbReference type="SAM" id="Phobius"/>
    </source>
</evidence>
<accession>A0ABY6IHK8</accession>
<name>A0ABY6IHK8_STRPE</name>
<dbReference type="Proteomes" id="UP001163878">
    <property type="component" value="Chromosome"/>
</dbReference>
<evidence type="ECO:0000256" key="4">
    <source>
        <dbReference type="ARBA" id="ARBA00023136"/>
    </source>
</evidence>
<evidence type="ECO:0000256" key="1">
    <source>
        <dbReference type="ARBA" id="ARBA00004141"/>
    </source>
</evidence>
<evidence type="ECO:0000256" key="2">
    <source>
        <dbReference type="ARBA" id="ARBA00022692"/>
    </source>
</evidence>
<dbReference type="PANTHER" id="PTHR37422:SF13">
    <property type="entry name" value="LIPOPOLYSACCHARIDE BIOSYNTHESIS PROTEIN PA4999-RELATED"/>
    <property type="match status" value="1"/>
</dbReference>
<evidence type="ECO:0000313" key="8">
    <source>
        <dbReference type="Proteomes" id="UP001163878"/>
    </source>
</evidence>
<feature type="transmembrane region" description="Helical" evidence="5">
    <location>
        <begin position="188"/>
        <end position="208"/>
    </location>
</feature>
<sequence length="356" mass="34099">MGRERGSGPDATGVTVLTCCAVWSLVSAAGRDGRPEGVLLAVFAVTAGYACGRLCGSVLPAGAFAVAAVGALVLAVASHDGVPGSIAGAGTPPGHAGAVAALLVLAAGAACCAASAARAASGPSLSGVSGTSASGVSGPSASARSASRLLALVVACAALVLGSAPAFVACLAVLLWSLATAGTRRRTAFLAALGLATALVAGTSWAVAEDALPPGLAASVEAPLTPHRVALWRDAVAMAAEDPVRGVGPARFGRLSPTSAGSADSDGKPHSALLQQASEQGVVGVALLAAAFVWMLYGLWRSPRPTPVVLGAAGTLTALAALACVGNALSFAPVTAGAGLLAGLATASPGTGRHSP</sequence>
<keyword evidence="4 5" id="KW-0472">Membrane</keyword>
<dbReference type="InterPro" id="IPR007016">
    <property type="entry name" value="O-antigen_ligase-rel_domated"/>
</dbReference>
<evidence type="ECO:0000256" key="3">
    <source>
        <dbReference type="ARBA" id="ARBA00022989"/>
    </source>
</evidence>
<feature type="domain" description="O-antigen ligase-related" evidence="6">
    <location>
        <begin position="150"/>
        <end position="288"/>
    </location>
</feature>
<keyword evidence="2 5" id="KW-0812">Transmembrane</keyword>
<feature type="transmembrane region" description="Helical" evidence="5">
    <location>
        <begin position="149"/>
        <end position="176"/>
    </location>
</feature>
<keyword evidence="8" id="KW-1185">Reference proteome</keyword>
<reference evidence="7" key="1">
    <citation type="submission" date="2022-10" db="EMBL/GenBank/DDBJ databases">
        <title>Cytochrome P450 Catalyzes Benzene Ring Formation in the Biosynthesis of Trialkyl-Substituted Aromatic Polyketides.</title>
        <authorList>
            <person name="Zhao E."/>
            <person name="Ge H."/>
        </authorList>
    </citation>
    <scope>NUCLEOTIDE SEQUENCE</scope>
    <source>
        <strain evidence="7">NA0869</strain>
    </source>
</reference>
<feature type="transmembrane region" description="Helical" evidence="5">
    <location>
        <begin position="307"/>
        <end position="329"/>
    </location>
</feature>
<dbReference type="InterPro" id="IPR051533">
    <property type="entry name" value="WaaL-like"/>
</dbReference>
<feature type="transmembrane region" description="Helical" evidence="5">
    <location>
        <begin position="58"/>
        <end position="77"/>
    </location>
</feature>